<accession>A0A2N9GUI5</accession>
<proteinExistence type="predicted"/>
<sequence>MATGRIGTGMGDPTPPRTTTINNRPRPAPMVGATYPAPLPNRHAPYCPAPPRKSSNDYLLAWWLHARSRIAGGLRRRDTVQVQHSSACFALATKRWISTKRWKLVMARRREGLCEGGWWAVA</sequence>
<protein>
    <submittedName>
        <fullName evidence="2">Uncharacterized protein</fullName>
    </submittedName>
</protein>
<organism evidence="2">
    <name type="scientific">Fagus sylvatica</name>
    <name type="common">Beechnut</name>
    <dbReference type="NCBI Taxonomy" id="28930"/>
    <lineage>
        <taxon>Eukaryota</taxon>
        <taxon>Viridiplantae</taxon>
        <taxon>Streptophyta</taxon>
        <taxon>Embryophyta</taxon>
        <taxon>Tracheophyta</taxon>
        <taxon>Spermatophyta</taxon>
        <taxon>Magnoliopsida</taxon>
        <taxon>eudicotyledons</taxon>
        <taxon>Gunneridae</taxon>
        <taxon>Pentapetalae</taxon>
        <taxon>rosids</taxon>
        <taxon>fabids</taxon>
        <taxon>Fagales</taxon>
        <taxon>Fagaceae</taxon>
        <taxon>Fagus</taxon>
    </lineage>
</organism>
<dbReference type="AlphaFoldDB" id="A0A2N9GUI5"/>
<reference evidence="2" key="1">
    <citation type="submission" date="2018-02" db="EMBL/GenBank/DDBJ databases">
        <authorList>
            <person name="Cohen D.B."/>
            <person name="Kent A.D."/>
        </authorList>
    </citation>
    <scope>NUCLEOTIDE SEQUENCE</scope>
</reference>
<name>A0A2N9GUI5_FAGSY</name>
<gene>
    <name evidence="2" type="ORF">FSB_LOCUS31127</name>
</gene>
<evidence type="ECO:0000313" key="2">
    <source>
        <dbReference type="EMBL" id="SPD03245.1"/>
    </source>
</evidence>
<evidence type="ECO:0000256" key="1">
    <source>
        <dbReference type="SAM" id="MobiDB-lite"/>
    </source>
</evidence>
<dbReference type="EMBL" id="OIVN01002391">
    <property type="protein sequence ID" value="SPD03245.1"/>
    <property type="molecule type" value="Genomic_DNA"/>
</dbReference>
<feature type="compositionally biased region" description="Gly residues" evidence="1">
    <location>
        <begin position="1"/>
        <end position="10"/>
    </location>
</feature>
<feature type="region of interest" description="Disordered" evidence="1">
    <location>
        <begin position="1"/>
        <end position="32"/>
    </location>
</feature>